<organism evidence="2 3">
    <name type="scientific">Delftia lacustris</name>
    <dbReference type="NCBI Taxonomy" id="558537"/>
    <lineage>
        <taxon>Bacteria</taxon>
        <taxon>Pseudomonadati</taxon>
        <taxon>Pseudomonadota</taxon>
        <taxon>Betaproteobacteria</taxon>
        <taxon>Burkholderiales</taxon>
        <taxon>Comamonadaceae</taxon>
        <taxon>Delftia</taxon>
    </lineage>
</organism>
<dbReference type="EMBL" id="FNPE01000047">
    <property type="protein sequence ID" value="SDZ62173.1"/>
    <property type="molecule type" value="Genomic_DNA"/>
</dbReference>
<dbReference type="SMART" id="SM00471">
    <property type="entry name" value="HDc"/>
    <property type="match status" value="1"/>
</dbReference>
<dbReference type="GeneID" id="94695516"/>
<dbReference type="InterPro" id="IPR037522">
    <property type="entry name" value="HD_GYP_dom"/>
</dbReference>
<dbReference type="Pfam" id="PF13487">
    <property type="entry name" value="HD_5"/>
    <property type="match status" value="1"/>
</dbReference>
<dbReference type="PANTHER" id="PTHR43155:SF2">
    <property type="entry name" value="CYCLIC DI-GMP PHOSPHODIESTERASE PA4108"/>
    <property type="match status" value="1"/>
</dbReference>
<evidence type="ECO:0000313" key="3">
    <source>
        <dbReference type="Proteomes" id="UP000183417"/>
    </source>
</evidence>
<name>A0A1H3UI80_9BURK</name>
<dbReference type="AlphaFoldDB" id="A0A1H3UI80"/>
<dbReference type="Pfam" id="PF11871">
    <property type="entry name" value="DUF3391"/>
    <property type="match status" value="1"/>
</dbReference>
<dbReference type="InterPro" id="IPR003607">
    <property type="entry name" value="HD/PDEase_dom"/>
</dbReference>
<dbReference type="CDD" id="cd00077">
    <property type="entry name" value="HDc"/>
    <property type="match status" value="1"/>
</dbReference>
<gene>
    <name evidence="2" type="ORF">SAMN05421547_1475</name>
</gene>
<proteinExistence type="predicted"/>
<reference evidence="2 3" key="1">
    <citation type="submission" date="2016-10" db="EMBL/GenBank/DDBJ databases">
        <authorList>
            <person name="de Groot N.N."/>
        </authorList>
    </citation>
    <scope>NUCLEOTIDE SEQUENCE [LARGE SCALE GENOMIC DNA]</scope>
    <source>
        <strain evidence="2 3">LMG 24775</strain>
    </source>
</reference>
<dbReference type="Gene3D" id="1.10.3210.10">
    <property type="entry name" value="Hypothetical protein af1432"/>
    <property type="match status" value="1"/>
</dbReference>
<sequence>MIKRISVRQLRLGMFLESFCGSWMEHPFWRSRFRLEDPADLARILHAPIQEVWIDTAKGLDVAQDEPSCSREQVDTVIDAQLSEISQLAELECELRPVAFDEEVKRAARICRQSRQAITAMFREARMGREINQDEARSVVAEMSESIIRNPCALVSIARLKSSDDYTYMHSVAVCALMIVLARQLDLPPQQVRQAGYAGLLHDIGKMAIPAPILNKPGRLTDREFAEVREHPARGLELLLAGGVDDPVVLDVCLHHHEKVDGTGYPHGLRGEDISLFAKMGAVCDVYDAITSDRPYKRGWDPAEAVHKMAEWSAGHFDKTVFQAFVKSIGIYPVGSLVRLTTGRLGVVVDPGRQSLTCPQVKVFYSTASGMRMAPETVDLARPGCQEKIASREDPAKWGFTDLDALWKDPAWERAT</sequence>
<dbReference type="PROSITE" id="PS51832">
    <property type="entry name" value="HD_GYP"/>
    <property type="match status" value="1"/>
</dbReference>
<evidence type="ECO:0000313" key="2">
    <source>
        <dbReference type="EMBL" id="SDZ62173.1"/>
    </source>
</evidence>
<dbReference type="GO" id="GO:0008081">
    <property type="term" value="F:phosphoric diester hydrolase activity"/>
    <property type="evidence" value="ECO:0007669"/>
    <property type="project" value="UniProtKB-ARBA"/>
</dbReference>
<feature type="domain" description="HD-GYP" evidence="1">
    <location>
        <begin position="145"/>
        <end position="341"/>
    </location>
</feature>
<evidence type="ECO:0000259" key="1">
    <source>
        <dbReference type="PROSITE" id="PS51832"/>
    </source>
</evidence>
<protein>
    <submittedName>
        <fullName evidence="2">HDIG domain-containing protein</fullName>
    </submittedName>
</protein>
<dbReference type="SUPFAM" id="SSF109604">
    <property type="entry name" value="HD-domain/PDEase-like"/>
    <property type="match status" value="1"/>
</dbReference>
<dbReference type="RefSeq" id="WP_046240182.1">
    <property type="nucleotide sequence ID" value="NZ_CP141274.1"/>
</dbReference>
<accession>A0A1H3UI80</accession>
<dbReference type="PANTHER" id="PTHR43155">
    <property type="entry name" value="CYCLIC DI-GMP PHOSPHODIESTERASE PA4108-RELATED"/>
    <property type="match status" value="1"/>
</dbReference>
<dbReference type="InterPro" id="IPR021812">
    <property type="entry name" value="DUF3391"/>
</dbReference>
<dbReference type="NCBIfam" id="TIGR00277">
    <property type="entry name" value="HDIG"/>
    <property type="match status" value="1"/>
</dbReference>
<dbReference type="InterPro" id="IPR006675">
    <property type="entry name" value="HDIG_dom"/>
</dbReference>
<dbReference type="Proteomes" id="UP000183417">
    <property type="component" value="Unassembled WGS sequence"/>
</dbReference>